<evidence type="ECO:0000256" key="1">
    <source>
        <dbReference type="SAM" id="Phobius"/>
    </source>
</evidence>
<name>D1AKV2_SEBTE</name>
<feature type="transmembrane region" description="Helical" evidence="1">
    <location>
        <begin position="281"/>
        <end position="300"/>
    </location>
</feature>
<feature type="transmembrane region" description="Helical" evidence="1">
    <location>
        <begin position="170"/>
        <end position="189"/>
    </location>
</feature>
<dbReference type="InterPro" id="IPR011701">
    <property type="entry name" value="MFS"/>
</dbReference>
<organism evidence="2 3">
    <name type="scientific">Sebaldella termitidis (strain ATCC 33386 / NCTC 11300)</name>
    <dbReference type="NCBI Taxonomy" id="526218"/>
    <lineage>
        <taxon>Bacteria</taxon>
        <taxon>Fusobacteriati</taxon>
        <taxon>Fusobacteriota</taxon>
        <taxon>Fusobacteriia</taxon>
        <taxon>Fusobacteriales</taxon>
        <taxon>Leptotrichiaceae</taxon>
        <taxon>Sebaldella</taxon>
    </lineage>
</organism>
<sequence length="457" mass="52278">MTETAVRETKKFSILEGIFFNGMYLSTQGFIMLNLALYFNANPFFIAIISILPTATQVLQIFTKKLYALFKTRKKTLMVSIIISRTSMIFLPVAVFLDLRNPYIYTAIILIYSLFAPFVTNTWTAAMVEIINNKERGKYFGKRNFFISISSIFFTLIYGIFLAMPDKKTGYFILSLSIAISAVSTIFLMNRHHIPDFKPTAQKISYKEIFKNKDFITYLKFVSVWLFSLEFLKPFFEYFRVKTLGSDPRFLANIGVLTAVISMFLFIIYGKLSDKYGNRTILRLGIFFATYNALLYFTLTDDNFKVSLVLSGIFDAVGFTAINLCFLNLLMEVSKDPVEGYVSIYSAVVGITAMLAGLFAGILGTFINEGFIYLMGEKIYTIKLAFIIGFLLRLFSILRLTSINSFQKEFKYSGTLPLRSAMNKRITAFLPSYIAISRMKKEDHTSEDDKNIKENKE</sequence>
<feature type="transmembrane region" description="Helical" evidence="1">
    <location>
        <begin position="12"/>
        <end position="38"/>
    </location>
</feature>
<dbReference type="AlphaFoldDB" id="D1AKV2"/>
<dbReference type="Pfam" id="PF07690">
    <property type="entry name" value="MFS_1"/>
    <property type="match status" value="1"/>
</dbReference>
<feature type="transmembrane region" description="Helical" evidence="1">
    <location>
        <begin position="306"/>
        <end position="330"/>
    </location>
</feature>
<dbReference type="InterPro" id="IPR036259">
    <property type="entry name" value="MFS_trans_sf"/>
</dbReference>
<feature type="transmembrane region" description="Helical" evidence="1">
    <location>
        <begin position="342"/>
        <end position="367"/>
    </location>
</feature>
<reference evidence="3" key="1">
    <citation type="submission" date="2009-09" db="EMBL/GenBank/DDBJ databases">
        <title>The complete chromosome of Sebaldella termitidis ATCC 33386.</title>
        <authorList>
            <consortium name="US DOE Joint Genome Institute (JGI-PGF)"/>
            <person name="Lucas S."/>
            <person name="Copeland A."/>
            <person name="Lapidus A."/>
            <person name="Glavina del Rio T."/>
            <person name="Dalin E."/>
            <person name="Tice H."/>
            <person name="Bruce D."/>
            <person name="Goodwin L."/>
            <person name="Pitluck S."/>
            <person name="Kyrpides N."/>
            <person name="Mavromatis K."/>
            <person name="Ivanova N."/>
            <person name="Mikhailova N."/>
            <person name="Sims D."/>
            <person name="Meincke L."/>
            <person name="Brettin T."/>
            <person name="Detter J.C."/>
            <person name="Han C."/>
            <person name="Larimer F."/>
            <person name="Land M."/>
            <person name="Hauser L."/>
            <person name="Markowitz V."/>
            <person name="Cheng J.F."/>
            <person name="Hugenholtz P."/>
            <person name="Woyke T."/>
            <person name="Wu D."/>
            <person name="Eisen J.A."/>
        </authorList>
    </citation>
    <scope>NUCLEOTIDE SEQUENCE [LARGE SCALE GENOMIC DNA]</scope>
    <source>
        <strain evidence="3">ATCC 33386 / NCTC 11300</strain>
    </source>
</reference>
<feature type="transmembrane region" description="Helical" evidence="1">
    <location>
        <begin position="103"/>
        <end position="124"/>
    </location>
</feature>
<keyword evidence="3" id="KW-1185">Reference proteome</keyword>
<dbReference type="KEGG" id="str:Sterm_0233"/>
<proteinExistence type="predicted"/>
<protein>
    <submittedName>
        <fullName evidence="2">Major facilitator superfamily MFS_1</fullName>
    </submittedName>
</protein>
<feature type="transmembrane region" description="Helical" evidence="1">
    <location>
        <begin position="248"/>
        <end position="269"/>
    </location>
</feature>
<dbReference type="InterPro" id="IPR052528">
    <property type="entry name" value="Sugar_transport-like"/>
</dbReference>
<feature type="transmembrane region" description="Helical" evidence="1">
    <location>
        <begin position="379"/>
        <end position="398"/>
    </location>
</feature>
<keyword evidence="1" id="KW-0812">Transmembrane</keyword>
<feature type="transmembrane region" description="Helical" evidence="1">
    <location>
        <begin position="75"/>
        <end position="97"/>
    </location>
</feature>
<dbReference type="eggNOG" id="COG2211">
    <property type="taxonomic scope" value="Bacteria"/>
</dbReference>
<dbReference type="Proteomes" id="UP000000845">
    <property type="component" value="Chromosome"/>
</dbReference>
<evidence type="ECO:0000313" key="3">
    <source>
        <dbReference type="Proteomes" id="UP000000845"/>
    </source>
</evidence>
<dbReference type="PANTHER" id="PTHR23526">
    <property type="entry name" value="INTEGRAL MEMBRANE TRANSPORT PROTEIN-RELATED"/>
    <property type="match status" value="1"/>
</dbReference>
<dbReference type="GO" id="GO:0022857">
    <property type="term" value="F:transmembrane transporter activity"/>
    <property type="evidence" value="ECO:0007669"/>
    <property type="project" value="InterPro"/>
</dbReference>
<feature type="transmembrane region" description="Helical" evidence="1">
    <location>
        <begin position="215"/>
        <end position="236"/>
    </location>
</feature>
<feature type="transmembrane region" description="Helical" evidence="1">
    <location>
        <begin position="145"/>
        <end position="164"/>
    </location>
</feature>
<evidence type="ECO:0000313" key="2">
    <source>
        <dbReference type="EMBL" id="ACZ07118.1"/>
    </source>
</evidence>
<dbReference type="SUPFAM" id="SSF103473">
    <property type="entry name" value="MFS general substrate transporter"/>
    <property type="match status" value="1"/>
</dbReference>
<dbReference type="HOGENOM" id="CLU_025379_2_1_0"/>
<keyword evidence="1" id="KW-0472">Membrane</keyword>
<gene>
    <name evidence="2" type="ordered locus">Sterm_0233</name>
</gene>
<dbReference type="PANTHER" id="PTHR23526:SF2">
    <property type="entry name" value="MAJOR FACILITATOR SUPERFAMILY (MFS) PROFILE DOMAIN-CONTAINING PROTEIN"/>
    <property type="match status" value="1"/>
</dbReference>
<dbReference type="STRING" id="526218.Sterm_0233"/>
<dbReference type="RefSeq" id="WP_012859717.1">
    <property type="nucleotide sequence ID" value="NC_013517.1"/>
</dbReference>
<reference evidence="2 3" key="2">
    <citation type="journal article" date="2010" name="Stand. Genomic Sci.">
        <title>Complete genome sequence of Sebaldella termitidis type strain (NCTC 11300).</title>
        <authorList>
            <person name="Harmon-Smith M."/>
            <person name="Celia L."/>
            <person name="Chertkov O."/>
            <person name="Lapidus A."/>
            <person name="Copeland A."/>
            <person name="Glavina Del Rio T."/>
            <person name="Nolan M."/>
            <person name="Lucas S."/>
            <person name="Tice H."/>
            <person name="Cheng J.F."/>
            <person name="Han C."/>
            <person name="Detter J.C."/>
            <person name="Bruce D."/>
            <person name="Goodwin L."/>
            <person name="Pitluck S."/>
            <person name="Pati A."/>
            <person name="Liolios K."/>
            <person name="Ivanova N."/>
            <person name="Mavromatis K."/>
            <person name="Mikhailova N."/>
            <person name="Chen A."/>
            <person name="Palaniappan K."/>
            <person name="Land M."/>
            <person name="Hauser L."/>
            <person name="Chang Y.J."/>
            <person name="Jeffries C.D."/>
            <person name="Brettin T."/>
            <person name="Goker M."/>
            <person name="Beck B."/>
            <person name="Bristow J."/>
            <person name="Eisen J.A."/>
            <person name="Markowitz V."/>
            <person name="Hugenholtz P."/>
            <person name="Kyrpides N.C."/>
            <person name="Klenk H.P."/>
            <person name="Chen F."/>
        </authorList>
    </citation>
    <scope>NUCLEOTIDE SEQUENCE [LARGE SCALE GENOMIC DNA]</scope>
    <source>
        <strain evidence="3">ATCC 33386 / NCTC 11300</strain>
    </source>
</reference>
<keyword evidence="1" id="KW-1133">Transmembrane helix</keyword>
<accession>D1AKV2</accession>
<dbReference type="Gene3D" id="1.20.1250.20">
    <property type="entry name" value="MFS general substrate transporter like domains"/>
    <property type="match status" value="2"/>
</dbReference>
<dbReference type="EMBL" id="CP001739">
    <property type="protein sequence ID" value="ACZ07118.1"/>
    <property type="molecule type" value="Genomic_DNA"/>
</dbReference>
<feature type="transmembrane region" description="Helical" evidence="1">
    <location>
        <begin position="44"/>
        <end position="63"/>
    </location>
</feature>